<feature type="transmembrane region" description="Helical" evidence="11">
    <location>
        <begin position="55"/>
        <end position="80"/>
    </location>
</feature>
<dbReference type="GO" id="GO:0016020">
    <property type="term" value="C:membrane"/>
    <property type="evidence" value="ECO:0007669"/>
    <property type="project" value="UniProtKB-SubCell"/>
</dbReference>
<evidence type="ECO:0000256" key="3">
    <source>
        <dbReference type="ARBA" id="ARBA00016612"/>
    </source>
</evidence>
<keyword evidence="5" id="KW-1278">Translocase</keyword>
<geneLocation type="mitochondrion" evidence="12"/>
<dbReference type="Gene3D" id="1.10.287.3510">
    <property type="match status" value="1"/>
</dbReference>
<keyword evidence="4 11" id="KW-0812">Transmembrane</keyword>
<keyword evidence="12" id="KW-0496">Mitochondrion</keyword>
<evidence type="ECO:0000256" key="8">
    <source>
        <dbReference type="ARBA" id="ARBA00023136"/>
    </source>
</evidence>
<feature type="transmembrane region" description="Helical" evidence="11">
    <location>
        <begin position="6"/>
        <end position="23"/>
    </location>
</feature>
<organism evidence="12">
    <name type="scientific">Scolytinae sp. BMNH 1043133</name>
    <dbReference type="NCBI Taxonomy" id="1903798"/>
    <lineage>
        <taxon>Eukaryota</taxon>
        <taxon>Metazoa</taxon>
        <taxon>Ecdysozoa</taxon>
        <taxon>Arthropoda</taxon>
        <taxon>Hexapoda</taxon>
        <taxon>Insecta</taxon>
        <taxon>Pterygota</taxon>
        <taxon>Neoptera</taxon>
        <taxon>Endopterygota</taxon>
        <taxon>Coleoptera</taxon>
        <taxon>Polyphaga</taxon>
        <taxon>Cucujiformia</taxon>
        <taxon>Curculionidae</taxon>
        <taxon>Scolytinae</taxon>
    </lineage>
</organism>
<keyword evidence="8 11" id="KW-0472">Membrane</keyword>
<comment type="subcellular location">
    <subcellularLocation>
        <location evidence="1">Membrane</location>
        <topology evidence="1">Multi-pass membrane protein</topology>
    </subcellularLocation>
</comment>
<comment type="similarity">
    <text evidence="2">Belongs to the complex I subunit 4L family.</text>
</comment>
<comment type="catalytic activity">
    <reaction evidence="10">
        <text>a ubiquinone + NADH + 5 H(+)(in) = a ubiquinol + NAD(+) + 4 H(+)(out)</text>
        <dbReference type="Rhea" id="RHEA:29091"/>
        <dbReference type="Rhea" id="RHEA-COMP:9565"/>
        <dbReference type="Rhea" id="RHEA-COMP:9566"/>
        <dbReference type="ChEBI" id="CHEBI:15378"/>
        <dbReference type="ChEBI" id="CHEBI:16389"/>
        <dbReference type="ChEBI" id="CHEBI:17976"/>
        <dbReference type="ChEBI" id="CHEBI:57540"/>
        <dbReference type="ChEBI" id="CHEBI:57945"/>
        <dbReference type="EC" id="7.1.1.2"/>
    </reaction>
</comment>
<evidence type="ECO:0000256" key="9">
    <source>
        <dbReference type="ARBA" id="ARBA00031586"/>
    </source>
</evidence>
<evidence type="ECO:0000256" key="11">
    <source>
        <dbReference type="SAM" id="Phobius"/>
    </source>
</evidence>
<protein>
    <recommendedName>
        <fullName evidence="3">NADH-ubiquinone oxidoreductase chain 4L</fullName>
    </recommendedName>
    <alternativeName>
        <fullName evidence="9">NADH dehydrogenase subunit 4L</fullName>
    </alternativeName>
</protein>
<evidence type="ECO:0000256" key="6">
    <source>
        <dbReference type="ARBA" id="ARBA00022989"/>
    </source>
</evidence>
<dbReference type="GO" id="GO:0008137">
    <property type="term" value="F:NADH dehydrogenase (ubiquinone) activity"/>
    <property type="evidence" value="ECO:0007669"/>
    <property type="project" value="UniProtKB-EC"/>
</dbReference>
<evidence type="ECO:0000256" key="2">
    <source>
        <dbReference type="ARBA" id="ARBA00010519"/>
    </source>
</evidence>
<keyword evidence="7" id="KW-0520">NAD</keyword>
<evidence type="ECO:0000256" key="7">
    <source>
        <dbReference type="ARBA" id="ARBA00023027"/>
    </source>
</evidence>
<dbReference type="Pfam" id="PF00420">
    <property type="entry name" value="Oxidored_q2"/>
    <property type="match status" value="1"/>
</dbReference>
<evidence type="ECO:0000256" key="1">
    <source>
        <dbReference type="ARBA" id="ARBA00004141"/>
    </source>
</evidence>
<proteinExistence type="inferred from homology"/>
<dbReference type="InterPro" id="IPR039428">
    <property type="entry name" value="NUOK/Mnh_C1-like"/>
</dbReference>
<accession>A0A343A4U6</accession>
<name>A0A343A4U6_9CUCU</name>
<evidence type="ECO:0000256" key="10">
    <source>
        <dbReference type="ARBA" id="ARBA00049551"/>
    </source>
</evidence>
<reference evidence="12" key="1">
    <citation type="submission" date="2016-04" db="EMBL/GenBank/DDBJ databases">
        <title>Mitochondria of Scolytid beetles.</title>
        <authorList>
            <person name="Miller K."/>
            <person name="Linard B."/>
            <person name="Vogler A.P."/>
        </authorList>
    </citation>
    <scope>NUCLEOTIDE SEQUENCE</scope>
</reference>
<sequence length="95" mass="11383">MYYLSFIFIYLFLVSLLVFILEYKHFLIMLLSLESMVLSFYMLMFIYFTQGLSDYFISMFYLSMSVCEGALGLSLLVLVIRMYGNDMIMMFDNLW</sequence>
<evidence type="ECO:0000256" key="4">
    <source>
        <dbReference type="ARBA" id="ARBA00022692"/>
    </source>
</evidence>
<dbReference type="AlphaFoldDB" id="A0A343A4U6"/>
<evidence type="ECO:0000256" key="5">
    <source>
        <dbReference type="ARBA" id="ARBA00022967"/>
    </source>
</evidence>
<keyword evidence="6 11" id="KW-1133">Transmembrane helix</keyword>
<feature type="transmembrane region" description="Helical" evidence="11">
    <location>
        <begin position="30"/>
        <end position="49"/>
    </location>
</feature>
<evidence type="ECO:0000313" key="12">
    <source>
        <dbReference type="EMBL" id="AOY39574.1"/>
    </source>
</evidence>
<gene>
    <name evidence="12" type="primary">nad4l</name>
</gene>
<dbReference type="EMBL" id="KX035199">
    <property type="protein sequence ID" value="AOY39574.1"/>
    <property type="molecule type" value="Genomic_DNA"/>
</dbReference>